<proteinExistence type="predicted"/>
<dbReference type="Gene3D" id="1.10.10.10">
    <property type="entry name" value="Winged helix-like DNA-binding domain superfamily/Winged helix DNA-binding domain"/>
    <property type="match status" value="1"/>
</dbReference>
<evidence type="ECO:0000313" key="5">
    <source>
        <dbReference type="EMBL" id="MFC0512960.1"/>
    </source>
</evidence>
<sequence>MTKIKENSTNSLNRKFLTDCDLTYALQLMGGRWKLLILMRLNSGTQRFGELKKKITNITERMLTLQLRELEADGLITRQVFAEVPPRVEYTLTDIGRELISICDALHTWGARHRFQVAGEVSALSHEDIAEFSDNPPSLQLNETV</sequence>
<dbReference type="SUPFAM" id="SSF46785">
    <property type="entry name" value="Winged helix' DNA-binding domain"/>
    <property type="match status" value="1"/>
</dbReference>
<keyword evidence="1" id="KW-0805">Transcription regulation</keyword>
<keyword evidence="2" id="KW-0238">DNA-binding</keyword>
<protein>
    <submittedName>
        <fullName evidence="5">Winged helix-turn-helix transcriptional regulator</fullName>
    </submittedName>
</protein>
<evidence type="ECO:0000259" key="4">
    <source>
        <dbReference type="PROSITE" id="PS51118"/>
    </source>
</evidence>
<dbReference type="InterPro" id="IPR002577">
    <property type="entry name" value="HTH_HxlR"/>
</dbReference>
<gene>
    <name evidence="5" type="ORF">ACFFGT_02075</name>
</gene>
<keyword evidence="6" id="KW-1185">Reference proteome</keyword>
<evidence type="ECO:0000256" key="1">
    <source>
        <dbReference type="ARBA" id="ARBA00023015"/>
    </source>
</evidence>
<comment type="caution">
    <text evidence="5">The sequence shown here is derived from an EMBL/GenBank/DDBJ whole genome shotgun (WGS) entry which is preliminary data.</text>
</comment>
<evidence type="ECO:0000256" key="2">
    <source>
        <dbReference type="ARBA" id="ARBA00023125"/>
    </source>
</evidence>
<name>A0ABV6L353_9SPHI</name>
<evidence type="ECO:0000256" key="3">
    <source>
        <dbReference type="ARBA" id="ARBA00023163"/>
    </source>
</evidence>
<keyword evidence="3" id="KW-0804">Transcription</keyword>
<dbReference type="PANTHER" id="PTHR33204">
    <property type="entry name" value="TRANSCRIPTIONAL REGULATOR, MARR FAMILY"/>
    <property type="match status" value="1"/>
</dbReference>
<dbReference type="PANTHER" id="PTHR33204:SF29">
    <property type="entry name" value="TRANSCRIPTIONAL REGULATOR"/>
    <property type="match status" value="1"/>
</dbReference>
<dbReference type="Proteomes" id="UP001589828">
    <property type="component" value="Unassembled WGS sequence"/>
</dbReference>
<accession>A0ABV6L353</accession>
<reference evidence="5 6" key="1">
    <citation type="submission" date="2024-09" db="EMBL/GenBank/DDBJ databases">
        <authorList>
            <person name="Sun Q."/>
            <person name="Mori K."/>
        </authorList>
    </citation>
    <scope>NUCLEOTIDE SEQUENCE [LARGE SCALE GENOMIC DNA]</scope>
    <source>
        <strain evidence="5 6">NCAIM B.02415</strain>
    </source>
</reference>
<organism evidence="5 6">
    <name type="scientific">Mucilaginibacter angelicae</name>
    <dbReference type="NCBI Taxonomy" id="869718"/>
    <lineage>
        <taxon>Bacteria</taxon>
        <taxon>Pseudomonadati</taxon>
        <taxon>Bacteroidota</taxon>
        <taxon>Sphingobacteriia</taxon>
        <taxon>Sphingobacteriales</taxon>
        <taxon>Sphingobacteriaceae</taxon>
        <taxon>Mucilaginibacter</taxon>
    </lineage>
</organism>
<dbReference type="RefSeq" id="WP_377020835.1">
    <property type="nucleotide sequence ID" value="NZ_JBHLTS010000004.1"/>
</dbReference>
<dbReference type="EMBL" id="JBHLTS010000004">
    <property type="protein sequence ID" value="MFC0512960.1"/>
    <property type="molecule type" value="Genomic_DNA"/>
</dbReference>
<dbReference type="InterPro" id="IPR036388">
    <property type="entry name" value="WH-like_DNA-bd_sf"/>
</dbReference>
<dbReference type="PROSITE" id="PS51118">
    <property type="entry name" value="HTH_HXLR"/>
    <property type="match status" value="1"/>
</dbReference>
<feature type="domain" description="HTH hxlR-type" evidence="4">
    <location>
        <begin position="20"/>
        <end position="118"/>
    </location>
</feature>
<dbReference type="InterPro" id="IPR036390">
    <property type="entry name" value="WH_DNA-bd_sf"/>
</dbReference>
<evidence type="ECO:0000313" key="6">
    <source>
        <dbReference type="Proteomes" id="UP001589828"/>
    </source>
</evidence>
<dbReference type="Pfam" id="PF01638">
    <property type="entry name" value="HxlR"/>
    <property type="match status" value="1"/>
</dbReference>